<dbReference type="RefSeq" id="WP_110837947.1">
    <property type="nucleotide sequence ID" value="NZ_QJVJ01000001.1"/>
</dbReference>
<dbReference type="InterPro" id="IPR001375">
    <property type="entry name" value="Peptidase_S9_cat"/>
</dbReference>
<keyword evidence="1" id="KW-0378">Hydrolase</keyword>
<feature type="domain" description="Peptidase S9 prolyl oligopeptidase catalytic" evidence="2">
    <location>
        <begin position="78"/>
        <end position="244"/>
    </location>
</feature>
<dbReference type="InterPro" id="IPR029058">
    <property type="entry name" value="AB_hydrolase_fold"/>
</dbReference>
<organism evidence="3 4">
    <name type="scientific">Paenibacillus flagellatus</name>
    <dbReference type="NCBI Taxonomy" id="2211139"/>
    <lineage>
        <taxon>Bacteria</taxon>
        <taxon>Bacillati</taxon>
        <taxon>Bacillota</taxon>
        <taxon>Bacilli</taxon>
        <taxon>Bacillales</taxon>
        <taxon>Paenibacillaceae</taxon>
        <taxon>Paenibacillus</taxon>
    </lineage>
</organism>
<dbReference type="AlphaFoldDB" id="A0A2V5L2I1"/>
<evidence type="ECO:0000313" key="3">
    <source>
        <dbReference type="EMBL" id="PYI56906.1"/>
    </source>
</evidence>
<dbReference type="GO" id="GO:0004252">
    <property type="term" value="F:serine-type endopeptidase activity"/>
    <property type="evidence" value="ECO:0007669"/>
    <property type="project" value="TreeGrafter"/>
</dbReference>
<dbReference type="PANTHER" id="PTHR42776:SF27">
    <property type="entry name" value="DIPEPTIDYL PEPTIDASE FAMILY MEMBER 6"/>
    <property type="match status" value="1"/>
</dbReference>
<dbReference type="Proteomes" id="UP000247476">
    <property type="component" value="Unassembled WGS sequence"/>
</dbReference>
<dbReference type="PANTHER" id="PTHR42776">
    <property type="entry name" value="SERINE PEPTIDASE S9 FAMILY MEMBER"/>
    <property type="match status" value="1"/>
</dbReference>
<dbReference type="SUPFAM" id="SSF53474">
    <property type="entry name" value="alpha/beta-Hydrolases"/>
    <property type="match status" value="1"/>
</dbReference>
<accession>A0A2V5L2I1</accession>
<protein>
    <recommendedName>
        <fullName evidence="2">Peptidase S9 prolyl oligopeptidase catalytic domain-containing protein</fullName>
    </recommendedName>
</protein>
<dbReference type="GO" id="GO:0006508">
    <property type="term" value="P:proteolysis"/>
    <property type="evidence" value="ECO:0007669"/>
    <property type="project" value="InterPro"/>
</dbReference>
<dbReference type="Gene3D" id="3.40.50.1820">
    <property type="entry name" value="alpha/beta hydrolase"/>
    <property type="match status" value="1"/>
</dbReference>
<proteinExistence type="predicted"/>
<dbReference type="EMBL" id="QJVJ01000001">
    <property type="protein sequence ID" value="PYI56906.1"/>
    <property type="molecule type" value="Genomic_DNA"/>
</dbReference>
<keyword evidence="4" id="KW-1185">Reference proteome</keyword>
<comment type="caution">
    <text evidence="3">The sequence shown here is derived from an EMBL/GenBank/DDBJ whole genome shotgun (WGS) entry which is preliminary data.</text>
</comment>
<evidence type="ECO:0000313" key="4">
    <source>
        <dbReference type="Proteomes" id="UP000247476"/>
    </source>
</evidence>
<dbReference type="OrthoDB" id="2551795at2"/>
<evidence type="ECO:0000256" key="1">
    <source>
        <dbReference type="ARBA" id="ARBA00022801"/>
    </source>
</evidence>
<reference evidence="3 4" key="1">
    <citation type="submission" date="2018-05" db="EMBL/GenBank/DDBJ databases">
        <title>Paenibacillus flagellatus sp. nov., isolated from selenium mineral soil.</title>
        <authorList>
            <person name="Dai X."/>
        </authorList>
    </citation>
    <scope>NUCLEOTIDE SEQUENCE [LARGE SCALE GENOMIC DNA]</scope>
    <source>
        <strain evidence="3 4">DXL2</strain>
    </source>
</reference>
<sequence length="351" mass="39771">MYEQYEDRIRQQADKRRPEFRSPYQDFRYYSSSVTPGIRLALNVLKPARPSYLLVELHGWHMSMPAPQHRDTPSDKPYLIVQVDMRGRAYSEGMPDCNGLELIDVYDAIRFVKDEYKELLLDPDVVYIEGGSGGGGNVLALVNKFPDLFAAATALYGVSDYAEWYACDRIGEFRDEMDVWIGCAPWEAIEPYEARSGAFLASNQLTPLLLVHGSFDARVPASHSRLYADAASRAGKSRLVRYVEWRGVGGEEHTDRLPDALHREFAERNERHRRSNAVPIEIAPTGTFLVGGYLITKRFAVHMESPDAVARLEYDIDGGQFRLRAKRPYAYRILTEEGVSLEGRADVVPEA</sequence>
<gene>
    <name evidence="3" type="ORF">DLM86_00180</name>
</gene>
<dbReference type="Pfam" id="PF00326">
    <property type="entry name" value="Peptidase_S9"/>
    <property type="match status" value="1"/>
</dbReference>
<evidence type="ECO:0000259" key="2">
    <source>
        <dbReference type="Pfam" id="PF00326"/>
    </source>
</evidence>
<name>A0A2V5L2I1_9BACL</name>